<evidence type="ECO:0000313" key="2">
    <source>
        <dbReference type="Proteomes" id="UP000187455"/>
    </source>
</evidence>
<name>A0A1R0GY20_9FUNG</name>
<dbReference type="AlphaFoldDB" id="A0A1R0GY20"/>
<proteinExistence type="predicted"/>
<dbReference type="Proteomes" id="UP000187455">
    <property type="component" value="Unassembled WGS sequence"/>
</dbReference>
<dbReference type="EMBL" id="LSSL01002214">
    <property type="protein sequence ID" value="OLY81735.1"/>
    <property type="molecule type" value="Genomic_DNA"/>
</dbReference>
<sequence length="69" mass="7617">MKDINHPNNVTTSIVIFNDLDRIKNTGSNGENSQKHLIINGSEDIGTPSSSGIDSNTARQKKVLFYNKE</sequence>
<accession>A0A1R0GY20</accession>
<protein>
    <submittedName>
        <fullName evidence="1">Uncharacterized protein</fullName>
    </submittedName>
</protein>
<gene>
    <name evidence="1" type="ORF">AYI68_g4157</name>
</gene>
<reference evidence="1 2" key="1">
    <citation type="journal article" date="2016" name="Mol. Biol. Evol.">
        <title>Genome-Wide Survey of Gut Fungi (Harpellales) Reveals the First Horizontally Transferred Ubiquitin Gene from a Mosquito Host.</title>
        <authorList>
            <person name="Wang Y."/>
            <person name="White M.M."/>
            <person name="Kvist S."/>
            <person name="Moncalvo J.M."/>
        </authorList>
    </citation>
    <scope>NUCLEOTIDE SEQUENCE [LARGE SCALE GENOMIC DNA]</scope>
    <source>
        <strain evidence="1 2">ALG-7-W6</strain>
    </source>
</reference>
<keyword evidence="2" id="KW-1185">Reference proteome</keyword>
<evidence type="ECO:0000313" key="1">
    <source>
        <dbReference type="EMBL" id="OLY81735.1"/>
    </source>
</evidence>
<comment type="caution">
    <text evidence="1">The sequence shown here is derived from an EMBL/GenBank/DDBJ whole genome shotgun (WGS) entry which is preliminary data.</text>
</comment>
<organism evidence="1 2">
    <name type="scientific">Smittium mucronatum</name>
    <dbReference type="NCBI Taxonomy" id="133383"/>
    <lineage>
        <taxon>Eukaryota</taxon>
        <taxon>Fungi</taxon>
        <taxon>Fungi incertae sedis</taxon>
        <taxon>Zoopagomycota</taxon>
        <taxon>Kickxellomycotina</taxon>
        <taxon>Harpellomycetes</taxon>
        <taxon>Harpellales</taxon>
        <taxon>Legeriomycetaceae</taxon>
        <taxon>Smittium</taxon>
    </lineage>
</organism>